<evidence type="ECO:0000313" key="3">
    <source>
        <dbReference type="EMBL" id="MBL6449148.1"/>
    </source>
</evidence>
<accession>A0A937KGF7</accession>
<dbReference type="InterPro" id="IPR012223">
    <property type="entry name" value="TEII"/>
</dbReference>
<evidence type="ECO:0000259" key="2">
    <source>
        <dbReference type="Pfam" id="PF00975"/>
    </source>
</evidence>
<dbReference type="SUPFAM" id="SSF53474">
    <property type="entry name" value="alpha/beta-Hydrolases"/>
    <property type="match status" value="1"/>
</dbReference>
<dbReference type="GO" id="GO:0008610">
    <property type="term" value="P:lipid biosynthetic process"/>
    <property type="evidence" value="ECO:0007669"/>
    <property type="project" value="TreeGrafter"/>
</dbReference>
<dbReference type="EMBL" id="JAEUGD010000066">
    <property type="protein sequence ID" value="MBL6449148.1"/>
    <property type="molecule type" value="Genomic_DNA"/>
</dbReference>
<dbReference type="PANTHER" id="PTHR11487:SF0">
    <property type="entry name" value="S-ACYL FATTY ACID SYNTHASE THIOESTERASE, MEDIUM CHAIN"/>
    <property type="match status" value="1"/>
</dbReference>
<dbReference type="AlphaFoldDB" id="A0A937KGF7"/>
<organism evidence="3 4">
    <name type="scientific">Fulvivirga marina</name>
    <dbReference type="NCBI Taxonomy" id="2494733"/>
    <lineage>
        <taxon>Bacteria</taxon>
        <taxon>Pseudomonadati</taxon>
        <taxon>Bacteroidota</taxon>
        <taxon>Cytophagia</taxon>
        <taxon>Cytophagales</taxon>
        <taxon>Fulvivirgaceae</taxon>
        <taxon>Fulvivirga</taxon>
    </lineage>
</organism>
<reference evidence="3" key="1">
    <citation type="submission" date="2021-01" db="EMBL/GenBank/DDBJ databases">
        <title>Fulvivirga kasyanovii gen. nov., sp nov., a novel member of the phylum Bacteroidetes isolated from seawater in a mussel farm.</title>
        <authorList>
            <person name="Zhao L.-H."/>
            <person name="Wang Z.-J."/>
        </authorList>
    </citation>
    <scope>NUCLEOTIDE SEQUENCE</scope>
    <source>
        <strain evidence="3">29W222</strain>
    </source>
</reference>
<dbReference type="Gene3D" id="3.40.50.1820">
    <property type="entry name" value="alpha/beta hydrolase"/>
    <property type="match status" value="1"/>
</dbReference>
<dbReference type="InterPro" id="IPR029058">
    <property type="entry name" value="AB_hydrolase_fold"/>
</dbReference>
<dbReference type="Proteomes" id="UP000614216">
    <property type="component" value="Unassembled WGS sequence"/>
</dbReference>
<protein>
    <submittedName>
        <fullName evidence="3">Thioesterase</fullName>
    </submittedName>
</protein>
<sequence length="235" mass="26680">MIKLFCLPFAGGSKYSYRGYETDAPADIEVIPIELPGRGQRIREPLMTDLEALVDDLYDKLAPQLDLGPYAIYGHSMGAFLTHLLTKKILANNHEKPLHLFLTGCRGPSVDDPDKGKHLLPKDKFVDKLIEYGGSPDEILQDRQLFDFFEPILRADFEAIESYKHDSSEPHNIPMTVMIGDQEVTTADDARAWQKESTIPINFIEFPGKHFFIFDHQKEIMEIITSTLTLIQITS</sequence>
<keyword evidence="4" id="KW-1185">Reference proteome</keyword>
<comment type="caution">
    <text evidence="3">The sequence shown here is derived from an EMBL/GenBank/DDBJ whole genome shotgun (WGS) entry which is preliminary data.</text>
</comment>
<dbReference type="InterPro" id="IPR001031">
    <property type="entry name" value="Thioesterase"/>
</dbReference>
<name>A0A937KGF7_9BACT</name>
<comment type="similarity">
    <text evidence="1">Belongs to the thioesterase family.</text>
</comment>
<dbReference type="RefSeq" id="WP_202858683.1">
    <property type="nucleotide sequence ID" value="NZ_JAEUGD010000066.1"/>
</dbReference>
<proteinExistence type="inferred from homology"/>
<dbReference type="PANTHER" id="PTHR11487">
    <property type="entry name" value="THIOESTERASE"/>
    <property type="match status" value="1"/>
</dbReference>
<feature type="domain" description="Thioesterase" evidence="2">
    <location>
        <begin position="3"/>
        <end position="226"/>
    </location>
</feature>
<dbReference type="Pfam" id="PF00975">
    <property type="entry name" value="Thioesterase"/>
    <property type="match status" value="1"/>
</dbReference>
<evidence type="ECO:0000313" key="4">
    <source>
        <dbReference type="Proteomes" id="UP000614216"/>
    </source>
</evidence>
<gene>
    <name evidence="3" type="ORF">JMN32_22745</name>
</gene>
<evidence type="ECO:0000256" key="1">
    <source>
        <dbReference type="ARBA" id="ARBA00007169"/>
    </source>
</evidence>